<dbReference type="eggNOG" id="KOG0017">
    <property type="taxonomic scope" value="Eukaryota"/>
</dbReference>
<dbReference type="PANTHER" id="PTHR48475:SF2">
    <property type="entry name" value="RIBONUCLEASE H"/>
    <property type="match status" value="1"/>
</dbReference>
<name>A0A1U7X5C9_NICSY</name>
<dbReference type="Proteomes" id="UP000189701">
    <property type="component" value="Unplaced"/>
</dbReference>
<sequence>MLVKSQQAEDRIQHLSDTFQFLRKFNMKLNPEKCAFDVSSDTQITEVFQSWQIKRITSMPYHLVGNGQVESMNKVIINNLKKRLEESKGNWPKVLPGVFWAYRTTSKTSTGKTPFSLVYGAEALILVEIGEPSTRYTQATDESNEEEM</sequence>
<keyword evidence="1" id="KW-1185">Reference proteome</keyword>
<gene>
    <name evidence="2" type="primary">LOC104233230</name>
</gene>
<dbReference type="PANTHER" id="PTHR48475">
    <property type="entry name" value="RIBONUCLEASE H"/>
    <property type="match status" value="1"/>
</dbReference>
<dbReference type="STRING" id="4096.A0A1U7X5C9"/>
<evidence type="ECO:0000313" key="2">
    <source>
        <dbReference type="RefSeq" id="XP_009784896.1"/>
    </source>
</evidence>
<protein>
    <submittedName>
        <fullName evidence="2">Uncharacterized protein LOC104233230</fullName>
    </submittedName>
</protein>
<proteinExistence type="predicted"/>
<evidence type="ECO:0000313" key="1">
    <source>
        <dbReference type="Proteomes" id="UP000189701"/>
    </source>
</evidence>
<dbReference type="InterPro" id="IPR036397">
    <property type="entry name" value="RNaseH_sf"/>
</dbReference>
<organism evidence="1 2">
    <name type="scientific">Nicotiana sylvestris</name>
    <name type="common">Wood tobacco</name>
    <name type="synonym">South American tobacco</name>
    <dbReference type="NCBI Taxonomy" id="4096"/>
    <lineage>
        <taxon>Eukaryota</taxon>
        <taxon>Viridiplantae</taxon>
        <taxon>Streptophyta</taxon>
        <taxon>Embryophyta</taxon>
        <taxon>Tracheophyta</taxon>
        <taxon>Spermatophyta</taxon>
        <taxon>Magnoliopsida</taxon>
        <taxon>eudicotyledons</taxon>
        <taxon>Gunneridae</taxon>
        <taxon>Pentapetalae</taxon>
        <taxon>asterids</taxon>
        <taxon>lamiids</taxon>
        <taxon>Solanales</taxon>
        <taxon>Solanaceae</taxon>
        <taxon>Nicotianoideae</taxon>
        <taxon>Nicotianeae</taxon>
        <taxon>Nicotiana</taxon>
    </lineage>
</organism>
<dbReference type="GO" id="GO:0003676">
    <property type="term" value="F:nucleic acid binding"/>
    <property type="evidence" value="ECO:0007669"/>
    <property type="project" value="InterPro"/>
</dbReference>
<dbReference type="InterPro" id="IPR043502">
    <property type="entry name" value="DNA/RNA_pol_sf"/>
</dbReference>
<dbReference type="InterPro" id="IPR012337">
    <property type="entry name" value="RNaseH-like_sf"/>
</dbReference>
<dbReference type="SUPFAM" id="SSF56672">
    <property type="entry name" value="DNA/RNA polymerases"/>
    <property type="match status" value="1"/>
</dbReference>
<reference evidence="1" key="1">
    <citation type="journal article" date="2013" name="Genome Biol.">
        <title>Reference genomes and transcriptomes of Nicotiana sylvestris and Nicotiana tomentosiformis.</title>
        <authorList>
            <person name="Sierro N."/>
            <person name="Battey J.N."/>
            <person name="Ouadi S."/>
            <person name="Bovet L."/>
            <person name="Goepfert S."/>
            <person name="Bakaher N."/>
            <person name="Peitsch M.C."/>
            <person name="Ivanov N.V."/>
        </authorList>
    </citation>
    <scope>NUCLEOTIDE SEQUENCE [LARGE SCALE GENOMIC DNA]</scope>
</reference>
<dbReference type="AlphaFoldDB" id="A0A1U7X5C9"/>
<accession>A0A1U7X5C9</accession>
<dbReference type="RefSeq" id="XP_009784896.1">
    <property type="nucleotide sequence ID" value="XM_009786594.1"/>
</dbReference>
<dbReference type="Gene3D" id="3.30.420.10">
    <property type="entry name" value="Ribonuclease H-like superfamily/Ribonuclease H"/>
    <property type="match status" value="1"/>
</dbReference>
<reference evidence="2" key="2">
    <citation type="submission" date="2025-08" db="UniProtKB">
        <authorList>
            <consortium name="RefSeq"/>
        </authorList>
    </citation>
    <scope>IDENTIFICATION</scope>
    <source>
        <tissue evidence="2">Leaf</tissue>
    </source>
</reference>
<dbReference type="SUPFAM" id="SSF53098">
    <property type="entry name" value="Ribonuclease H-like"/>
    <property type="match status" value="1"/>
</dbReference>